<evidence type="ECO:0000313" key="1">
    <source>
        <dbReference type="EMBL" id="RPA81942.1"/>
    </source>
</evidence>
<organism evidence="1 2">
    <name type="scientific">Ascobolus immersus RN42</name>
    <dbReference type="NCBI Taxonomy" id="1160509"/>
    <lineage>
        <taxon>Eukaryota</taxon>
        <taxon>Fungi</taxon>
        <taxon>Dikarya</taxon>
        <taxon>Ascomycota</taxon>
        <taxon>Pezizomycotina</taxon>
        <taxon>Pezizomycetes</taxon>
        <taxon>Pezizales</taxon>
        <taxon>Ascobolaceae</taxon>
        <taxon>Ascobolus</taxon>
    </lineage>
</organism>
<dbReference type="Proteomes" id="UP000275078">
    <property type="component" value="Unassembled WGS sequence"/>
</dbReference>
<proteinExistence type="predicted"/>
<dbReference type="AlphaFoldDB" id="A0A3N4I775"/>
<evidence type="ECO:0000313" key="2">
    <source>
        <dbReference type="Proteomes" id="UP000275078"/>
    </source>
</evidence>
<keyword evidence="2" id="KW-1185">Reference proteome</keyword>
<gene>
    <name evidence="1" type="ORF">BJ508DRAFT_306091</name>
</gene>
<sequence>MVTDGKHRRSWAINAVAPYTSAFRFLNNAGMNFVLWGDHALYLAFGIPNYHHFTDIDIVIADDDVVRAATVLEENGYLVLQETPYKIETVFFTAFHKSGKFPEVSVLKHSCGNNKSVVDGLGHGHRCRLLNLIPASLVMFETNNRAYRQLLDYVDPKSKIGWLVPYPTLAGLLDAAMSLMREYESDEEEGYCWRRFLGDLMSGRYNDMSDEEIRKVVLWTHGNQMWTRLQTYAYGKRAALTIYDSFDDLPSTMERVAALLGRENRDFYLELCVIALCYGCVFWSASRGKRDKGWLPRLLSRL</sequence>
<accession>A0A3N4I775</accession>
<dbReference type="SUPFAM" id="SSF81301">
    <property type="entry name" value="Nucleotidyltransferase"/>
    <property type="match status" value="1"/>
</dbReference>
<reference evidence="1 2" key="1">
    <citation type="journal article" date="2018" name="Nat. Ecol. Evol.">
        <title>Pezizomycetes genomes reveal the molecular basis of ectomycorrhizal truffle lifestyle.</title>
        <authorList>
            <person name="Murat C."/>
            <person name="Payen T."/>
            <person name="Noel B."/>
            <person name="Kuo A."/>
            <person name="Morin E."/>
            <person name="Chen J."/>
            <person name="Kohler A."/>
            <person name="Krizsan K."/>
            <person name="Balestrini R."/>
            <person name="Da Silva C."/>
            <person name="Montanini B."/>
            <person name="Hainaut M."/>
            <person name="Levati E."/>
            <person name="Barry K.W."/>
            <person name="Belfiori B."/>
            <person name="Cichocki N."/>
            <person name="Clum A."/>
            <person name="Dockter R.B."/>
            <person name="Fauchery L."/>
            <person name="Guy J."/>
            <person name="Iotti M."/>
            <person name="Le Tacon F."/>
            <person name="Lindquist E.A."/>
            <person name="Lipzen A."/>
            <person name="Malagnac F."/>
            <person name="Mello A."/>
            <person name="Molinier V."/>
            <person name="Miyauchi S."/>
            <person name="Poulain J."/>
            <person name="Riccioni C."/>
            <person name="Rubini A."/>
            <person name="Sitrit Y."/>
            <person name="Splivallo R."/>
            <person name="Traeger S."/>
            <person name="Wang M."/>
            <person name="Zifcakova L."/>
            <person name="Wipf D."/>
            <person name="Zambonelli A."/>
            <person name="Paolocci F."/>
            <person name="Nowrousian M."/>
            <person name="Ottonello S."/>
            <person name="Baldrian P."/>
            <person name="Spatafora J.W."/>
            <person name="Henrissat B."/>
            <person name="Nagy L.G."/>
            <person name="Aury J.M."/>
            <person name="Wincker P."/>
            <person name="Grigoriev I.V."/>
            <person name="Bonfante P."/>
            <person name="Martin F.M."/>
        </authorList>
    </citation>
    <scope>NUCLEOTIDE SEQUENCE [LARGE SCALE GENOMIC DNA]</scope>
    <source>
        <strain evidence="1 2">RN42</strain>
    </source>
</reference>
<dbReference type="InterPro" id="IPR043519">
    <property type="entry name" value="NT_sf"/>
</dbReference>
<dbReference type="EMBL" id="ML119675">
    <property type="protein sequence ID" value="RPA81942.1"/>
    <property type="molecule type" value="Genomic_DNA"/>
</dbReference>
<evidence type="ECO:0008006" key="3">
    <source>
        <dbReference type="Google" id="ProtNLM"/>
    </source>
</evidence>
<protein>
    <recommendedName>
        <fullName evidence="3">Nucleotidyltransferase family protein</fullName>
    </recommendedName>
</protein>
<name>A0A3N4I775_ASCIM</name>